<evidence type="ECO:0000313" key="2">
    <source>
        <dbReference type="EMBL" id="KKN15859.1"/>
    </source>
</evidence>
<feature type="non-terminal residue" evidence="2">
    <location>
        <position position="167"/>
    </location>
</feature>
<sequence>MKSAYRFGANGTTSTLYILTLRVRFTQQIRRRDAVTVTRQPTKCRTKGCPFTPDEHDEWMALCRKAPEHGHRDDQLSHQHHPKKGMGGHNSKSKIVAILCWPMHDRIDNGDWGNAVVTTIEDGKQIEIYRAWDLHNKTIIEQIIGINDAFSDDAEAVVRTPSPDVSA</sequence>
<proteinExistence type="predicted"/>
<evidence type="ECO:0000256" key="1">
    <source>
        <dbReference type="SAM" id="MobiDB-lite"/>
    </source>
</evidence>
<protein>
    <submittedName>
        <fullName evidence="2">Uncharacterized protein</fullName>
    </submittedName>
</protein>
<comment type="caution">
    <text evidence="2">The sequence shown here is derived from an EMBL/GenBank/DDBJ whole genome shotgun (WGS) entry which is preliminary data.</text>
</comment>
<gene>
    <name evidence="2" type="ORF">LCGC14_0981520</name>
</gene>
<dbReference type="AlphaFoldDB" id="A0A0F9NCZ7"/>
<organism evidence="2">
    <name type="scientific">marine sediment metagenome</name>
    <dbReference type="NCBI Taxonomy" id="412755"/>
    <lineage>
        <taxon>unclassified sequences</taxon>
        <taxon>metagenomes</taxon>
        <taxon>ecological metagenomes</taxon>
    </lineage>
</organism>
<reference evidence="2" key="1">
    <citation type="journal article" date="2015" name="Nature">
        <title>Complex archaea that bridge the gap between prokaryotes and eukaryotes.</title>
        <authorList>
            <person name="Spang A."/>
            <person name="Saw J.H."/>
            <person name="Jorgensen S.L."/>
            <person name="Zaremba-Niedzwiedzka K."/>
            <person name="Martijn J."/>
            <person name="Lind A.E."/>
            <person name="van Eijk R."/>
            <person name="Schleper C."/>
            <person name="Guy L."/>
            <person name="Ettema T.J."/>
        </authorList>
    </citation>
    <scope>NUCLEOTIDE SEQUENCE</scope>
</reference>
<name>A0A0F9NCZ7_9ZZZZ</name>
<accession>A0A0F9NCZ7</accession>
<feature type="region of interest" description="Disordered" evidence="1">
    <location>
        <begin position="70"/>
        <end position="90"/>
    </location>
</feature>
<dbReference type="EMBL" id="LAZR01003669">
    <property type="protein sequence ID" value="KKN15859.1"/>
    <property type="molecule type" value="Genomic_DNA"/>
</dbReference>